<keyword evidence="9" id="KW-0539">Nucleus</keyword>
<dbReference type="Pfam" id="PF04082">
    <property type="entry name" value="Fungal_trans"/>
    <property type="match status" value="1"/>
</dbReference>
<dbReference type="InterPro" id="IPR029058">
    <property type="entry name" value="AB_hydrolase_fold"/>
</dbReference>
<sequence>MAFILFVVLPLIACLSFSIISYRKSRPPKNYKSVPGPRGLPLIGNTHQLGKAPQRQLQKWASENGELFKIRLGWEDWVFVNSPEAVREIFDKQSAKTSGRMPMPVVSDLLSGENRLLLLTYGTKWRQLRTIVHKLLTPKASETYKPSQDFEAKQLLFDLATGNGDQESFYLHVRRYTTSVVLTSTYGRRVPAWDCDDMREIYQLLKDFSEAAEPGGFVADLFPPLAQIPSCLQWWRPSAIAAYNRQKKTWMRYWDELKSAVNQKKAPECFVKHFIETDFEKLGISDVQAGFVAGSMIEAGSETTSSALNSAILYLSAHPGVQDTANAELTKGVGDDRSPTFSDEADLPYIRAMGKEILRIRPVTNIGSPHYTTADIFYKDYFIPKNTVVAIPQYVLHYSSDKWDNPEAFDPSRYLSYPEKAGFYAAQGDAKGRDHFDFGGGRRICPGMHLAENSLFVTLAKILWAFKIEPALDPSGNQIPVDLSDDAYEPGVNTLPKPFKARFVPRNKRRAEVLKAEWAQAQKEGFYLGNQIVIKDFPLWFTQTRFLLTFYATFSGDQDLVSTSTDESGFYNLIYNQARNKLNSEKAKLSTMEWSHWIERESWKRVLGGIYVAGTLRMVIYGINPIFNASNDLEVECFHEETLWNAQSSSEWLSLRPNHEHQEVGTMRELVEGVLSDDQKRSRLDINRVSHFSLLILTHAVMVHMRQLYQISQTSALCAFSSQSFLGQSLLKTGLESLSRCYNLLQMPQQDRLEDLDDKEIVSLRFSSYGILRAAYIRLFDITTGFDRLTLMAEDPKVIEISVAILAEAPLDRDRFLLDAVEKTLEGFQIPFRMGHMLMRKTAAFRWSIEHAVAAWDAGLFVTKWVHSVEIDAINGVEPTRAENELLTAMKEVLEEADYDPEENRSFAAGLARTWSLFLQDHPLIGDIKASSTEDVIQFLGIKYASLNHWFDNAKLVECDGKGLSAIRHGPQVISDPEGVHKEHFIIQKTLPVSDHPGISGTECLNLNIAAPANSSKAQSLPVIVFIHGGAFITGSIWWPQYDLKRIVQLSIKQAQPLIAVSINYRLGAPGFLTSDELRKEGFKSNQGHHDQRVALQYVKRYISGFGGDPDKITVIGESAGGISTSRLLYSNDDAPFQLAVLSGSSPSLPPMDISAAEETYRGALKSLGAEDLTPSQRVETLSRLSPEELLEKLDKSLQFLPVLDAETVPFVPTFTAVEAKTSIPDNTPCKAILVGYLPDDASIFGLAGLLQHEQASIFGLAGLLQRKPGIGASFKKSIESSFSDHPDKATRLLKAYGISEDTNDEDAFKGVIRFASDIGFQAPARSWATSFPGDSYLFELAEANPWEGPFKGYATHVLDVALLFQNYREHLDAKQQASAEAFAADIITFAHGKAPWKKHRDGGGLGVYRNGFRTYEKGPGVISEQYQVLMEAVTFGSAASGLCDTTKIVEDSVRIGLPIIAVTIQYRLNIFAFGDNDSSVNLALKDQALALQWVQRHVAAFGGDPKAVTLAGESAGAVYCHAHMVSKAPLNQCILASGSLHLSPPQPQERAAAFRSNLKHHLRDLGKWDLRTAPADVIVEALKRSEIQSWFLQTEWSLEGWQESLGEASRLMISDVQNESVLWRDGIWSMGASDIVSAFDIAGEYRDKLKQAYNIYPNRPSSCKLGALDFINDYKFLLPIQEMVQLCKRAETPVYRSLIDEANPWQPSNGAHHAIDLILLFGGFDSSISPAAKATGEEMRKSWIRFIHSQEPWSPISTAAFGPFGMFQELDDTEVIIVGAGPAGQLLGLMLGKDGIPVTIIEQSSKLDDKPRATHYAPPAMKVLNRAGLGHRARELGFLPDRVAWRKPDGTSIASLSNKIHGDDPDRLLALPLCDLAQLIYDESKDLPTVTYLFNHRVTGLGQDERRAWVDVENCKTEETRELFAEYIVGCDGANSIVRRRLFGDTNFPGKTWDEQIVATNFGYTDSNFILDAENWFMAAKITKDGLWRVTYGDISGLSTEEVIARQPERFRKILPGHPEPNQYKLVSIGPYKVHQRCAEKMRVGRFLLAADAAHLCNPFGGLGLTGGIVDIGGLYECLSGVFTGKADESILDVYDDVRRQKYREIIDPVSSDNFRRMFVVPGDKVLETDEFLRLCKEAESDQEKAREMTKGAQALGYDFTQHYNTKTNGVNAHVSPH</sequence>
<dbReference type="ESTHER" id="colgn-l2fh91.1">
    <property type="family name" value="Fungal_carboxylesterase_lipase"/>
</dbReference>
<comment type="caution">
    <text evidence="15">The sequence shown here is derived from an EMBL/GenBank/DDBJ whole genome shotgun (WGS) entry which is preliminary data.</text>
</comment>
<dbReference type="Gene3D" id="1.10.630.10">
    <property type="entry name" value="Cytochrome P450"/>
    <property type="match status" value="1"/>
</dbReference>
<evidence type="ECO:0000256" key="5">
    <source>
        <dbReference type="ARBA" id="ARBA00022801"/>
    </source>
</evidence>
<feature type="chain" id="PRO_5004578480" description="Cytochrome P450" evidence="11">
    <location>
        <begin position="17"/>
        <end position="2179"/>
    </location>
</feature>
<keyword evidence="3" id="KW-0285">Flavoprotein</keyword>
<evidence type="ECO:0000256" key="3">
    <source>
        <dbReference type="ARBA" id="ARBA00022630"/>
    </source>
</evidence>
<comment type="cofactor">
    <cofactor evidence="10">
        <name>heme</name>
        <dbReference type="ChEBI" id="CHEBI:30413"/>
    </cofactor>
</comment>
<dbReference type="eggNOG" id="KOG0156">
    <property type="taxonomic scope" value="Eukaryota"/>
</dbReference>
<dbReference type="GO" id="GO:0020037">
    <property type="term" value="F:heme binding"/>
    <property type="evidence" value="ECO:0007669"/>
    <property type="project" value="InterPro"/>
</dbReference>
<dbReference type="InterPro" id="IPR050364">
    <property type="entry name" value="Cytochrome_P450_fung"/>
</dbReference>
<keyword evidence="5" id="KW-0378">Hydrolase</keyword>
<dbReference type="Gene3D" id="3.50.50.60">
    <property type="entry name" value="FAD/NAD(P)-binding domain"/>
    <property type="match status" value="1"/>
</dbReference>
<dbReference type="InterPro" id="IPR036188">
    <property type="entry name" value="FAD/NAD-bd_sf"/>
</dbReference>
<evidence type="ECO:0000259" key="12">
    <source>
        <dbReference type="Pfam" id="PF00135"/>
    </source>
</evidence>
<comment type="similarity">
    <text evidence="1">Belongs to the type-B carboxylesterase/lipase family.</text>
</comment>
<keyword evidence="11" id="KW-0732">Signal</keyword>
<feature type="signal peptide" evidence="11">
    <location>
        <begin position="1"/>
        <end position="16"/>
    </location>
</feature>
<protein>
    <recommendedName>
        <fullName evidence="17">Cytochrome P450</fullName>
    </recommendedName>
</protein>
<dbReference type="GO" id="GO:0005506">
    <property type="term" value="F:iron ion binding"/>
    <property type="evidence" value="ECO:0007669"/>
    <property type="project" value="InterPro"/>
</dbReference>
<proteinExistence type="inferred from homology"/>
<dbReference type="Proteomes" id="UP000015530">
    <property type="component" value="Unassembled WGS sequence"/>
</dbReference>
<dbReference type="HOGENOM" id="CLU_001358_0_0_1"/>
<dbReference type="CDD" id="cd11065">
    <property type="entry name" value="CYP64-like"/>
    <property type="match status" value="1"/>
</dbReference>
<dbReference type="Pfam" id="PF00067">
    <property type="entry name" value="p450"/>
    <property type="match status" value="1"/>
</dbReference>
<evidence type="ECO:0000256" key="6">
    <source>
        <dbReference type="ARBA" id="ARBA00022827"/>
    </source>
</evidence>
<dbReference type="PROSITE" id="PS00086">
    <property type="entry name" value="CYTOCHROME_P450"/>
    <property type="match status" value="1"/>
</dbReference>
<dbReference type="PANTHER" id="PTHR46300:SF11">
    <property type="entry name" value="OXIDOREDUCTASE, PUTATIVE-RELATED"/>
    <property type="match status" value="1"/>
</dbReference>
<feature type="domain" description="Xylanolytic transcriptional activator regulatory" evidence="14">
    <location>
        <begin position="535"/>
        <end position="677"/>
    </location>
</feature>
<evidence type="ECO:0000256" key="7">
    <source>
        <dbReference type="ARBA" id="ARBA00023002"/>
    </source>
</evidence>
<evidence type="ECO:0000256" key="10">
    <source>
        <dbReference type="PIRSR" id="PIRSR602401-1"/>
    </source>
</evidence>
<dbReference type="PRINTS" id="PR00463">
    <property type="entry name" value="EP450I"/>
</dbReference>
<dbReference type="GO" id="GO:0016705">
    <property type="term" value="F:oxidoreductase activity, acting on paired donors, with incorporation or reduction of molecular oxygen"/>
    <property type="evidence" value="ECO:0007669"/>
    <property type="project" value="InterPro"/>
</dbReference>
<comment type="similarity">
    <text evidence="2">Belongs to the cytochrome P450 family.</text>
</comment>
<evidence type="ECO:0000256" key="11">
    <source>
        <dbReference type="SAM" id="SignalP"/>
    </source>
</evidence>
<dbReference type="PRINTS" id="PR00385">
    <property type="entry name" value="P450"/>
</dbReference>
<evidence type="ECO:0000256" key="4">
    <source>
        <dbReference type="ARBA" id="ARBA00022723"/>
    </source>
</evidence>
<accession>T0JZ91</accession>
<evidence type="ECO:0000259" key="13">
    <source>
        <dbReference type="Pfam" id="PF01494"/>
    </source>
</evidence>
<dbReference type="InterPro" id="IPR002018">
    <property type="entry name" value="CarbesteraseB"/>
</dbReference>
<feature type="domain" description="Carboxylesterase type B" evidence="12">
    <location>
        <begin position="1435"/>
        <end position="1755"/>
    </location>
</feature>
<dbReference type="GO" id="GO:0003677">
    <property type="term" value="F:DNA binding"/>
    <property type="evidence" value="ECO:0007669"/>
    <property type="project" value="InterPro"/>
</dbReference>
<evidence type="ECO:0000259" key="14">
    <source>
        <dbReference type="Pfam" id="PF04082"/>
    </source>
</evidence>
<evidence type="ECO:0000313" key="15">
    <source>
        <dbReference type="EMBL" id="EQB44894.1"/>
    </source>
</evidence>
<evidence type="ECO:0008006" key="17">
    <source>
        <dbReference type="Google" id="ProtNLM"/>
    </source>
</evidence>
<dbReference type="PANTHER" id="PTHR46300">
    <property type="entry name" value="P450, PUTATIVE (EUROFUNG)-RELATED-RELATED"/>
    <property type="match status" value="1"/>
</dbReference>
<reference evidence="16" key="1">
    <citation type="journal article" date="2013" name="Mol. Plant Microbe Interact.">
        <title>Global aspects of pacC regulation of pathogenicity genes in Colletotrichum gloeosporioides as revealed by transcriptome analysis.</title>
        <authorList>
            <person name="Alkan N."/>
            <person name="Meng X."/>
            <person name="Friedlander G."/>
            <person name="Reuveni E."/>
            <person name="Sukno S."/>
            <person name="Sherman A."/>
            <person name="Thon M."/>
            <person name="Fluhr R."/>
            <person name="Prusky D."/>
        </authorList>
    </citation>
    <scope>NUCLEOTIDE SEQUENCE [LARGE SCALE GENOMIC DNA]</scope>
    <source>
        <strain evidence="16">Cg-14</strain>
    </source>
</reference>
<dbReference type="GO" id="GO:0006351">
    <property type="term" value="P:DNA-templated transcription"/>
    <property type="evidence" value="ECO:0007669"/>
    <property type="project" value="InterPro"/>
</dbReference>
<feature type="domain" description="FAD-binding" evidence="13">
    <location>
        <begin position="1773"/>
        <end position="2108"/>
    </location>
</feature>
<dbReference type="GO" id="GO:0071949">
    <property type="term" value="F:FAD binding"/>
    <property type="evidence" value="ECO:0007669"/>
    <property type="project" value="InterPro"/>
</dbReference>
<dbReference type="SUPFAM" id="SSF53474">
    <property type="entry name" value="alpha/beta-Hydrolases"/>
    <property type="match status" value="2"/>
</dbReference>
<dbReference type="SUPFAM" id="SSF51905">
    <property type="entry name" value="FAD/NAD(P)-binding domain"/>
    <property type="match status" value="1"/>
</dbReference>
<dbReference type="OrthoDB" id="3200163at2759"/>
<dbReference type="InterPro" id="IPR019826">
    <property type="entry name" value="Carboxylesterase_B_AS"/>
</dbReference>
<dbReference type="InterPro" id="IPR017972">
    <property type="entry name" value="Cyt_P450_CS"/>
</dbReference>
<dbReference type="Pfam" id="PF00135">
    <property type="entry name" value="COesterase"/>
    <property type="match status" value="2"/>
</dbReference>
<dbReference type="EMBL" id="AMYD01003867">
    <property type="protein sequence ID" value="EQB44894.1"/>
    <property type="molecule type" value="Genomic_DNA"/>
</dbReference>
<dbReference type="InterPro" id="IPR002401">
    <property type="entry name" value="Cyt_P450_E_grp-I"/>
</dbReference>
<dbReference type="eggNOG" id="KOG1516">
    <property type="taxonomic scope" value="Eukaryota"/>
</dbReference>
<keyword evidence="7" id="KW-0560">Oxidoreductase</keyword>
<evidence type="ECO:0000256" key="1">
    <source>
        <dbReference type="ARBA" id="ARBA00005964"/>
    </source>
</evidence>
<dbReference type="InterPro" id="IPR002938">
    <property type="entry name" value="FAD-bd"/>
</dbReference>
<dbReference type="Gene3D" id="3.30.70.2450">
    <property type="match status" value="1"/>
</dbReference>
<dbReference type="Pfam" id="PF01494">
    <property type="entry name" value="FAD_binding_3"/>
    <property type="match status" value="1"/>
</dbReference>
<dbReference type="SUPFAM" id="SSF48264">
    <property type="entry name" value="Cytochrome P450"/>
    <property type="match status" value="1"/>
</dbReference>
<dbReference type="GO" id="GO:0008270">
    <property type="term" value="F:zinc ion binding"/>
    <property type="evidence" value="ECO:0007669"/>
    <property type="project" value="InterPro"/>
</dbReference>
<dbReference type="InterPro" id="IPR007219">
    <property type="entry name" value="XnlR_reg_dom"/>
</dbReference>
<gene>
    <name evidence="15" type="ORF">CGLO_16312</name>
</gene>
<evidence type="ECO:0000256" key="2">
    <source>
        <dbReference type="ARBA" id="ARBA00010617"/>
    </source>
</evidence>
<dbReference type="STRING" id="1237896.T0JZ91"/>
<keyword evidence="6" id="KW-0274">FAD</keyword>
<feature type="binding site" description="axial binding residue" evidence="10">
    <location>
        <position position="445"/>
    </location>
    <ligand>
        <name>heme</name>
        <dbReference type="ChEBI" id="CHEBI:30413"/>
    </ligand>
    <ligandPart>
        <name>Fe</name>
        <dbReference type="ChEBI" id="CHEBI:18248"/>
    </ligandPart>
</feature>
<dbReference type="GO" id="GO:0004497">
    <property type="term" value="F:monooxygenase activity"/>
    <property type="evidence" value="ECO:0007669"/>
    <property type="project" value="InterPro"/>
</dbReference>
<organism evidence="15 16">
    <name type="scientific">Colletotrichum gloeosporioides (strain Cg-14)</name>
    <name type="common">Anthracnose fungus</name>
    <name type="synonym">Glomerella cingulata</name>
    <dbReference type="NCBI Taxonomy" id="1237896"/>
    <lineage>
        <taxon>Eukaryota</taxon>
        <taxon>Fungi</taxon>
        <taxon>Dikarya</taxon>
        <taxon>Ascomycota</taxon>
        <taxon>Pezizomycotina</taxon>
        <taxon>Sordariomycetes</taxon>
        <taxon>Hypocreomycetidae</taxon>
        <taxon>Glomerellales</taxon>
        <taxon>Glomerellaceae</taxon>
        <taxon>Colletotrichum</taxon>
        <taxon>Colletotrichum gloeosporioides species complex</taxon>
    </lineage>
</organism>
<dbReference type="Gene3D" id="3.40.50.1820">
    <property type="entry name" value="alpha/beta hydrolase"/>
    <property type="match status" value="2"/>
</dbReference>
<keyword evidence="8 10" id="KW-0408">Iron</keyword>
<keyword evidence="10" id="KW-0349">Heme</keyword>
<evidence type="ECO:0000256" key="9">
    <source>
        <dbReference type="ARBA" id="ARBA00023242"/>
    </source>
</evidence>
<feature type="domain" description="Carboxylesterase type B" evidence="12">
    <location>
        <begin position="928"/>
        <end position="1376"/>
    </location>
</feature>
<dbReference type="InterPro" id="IPR001128">
    <property type="entry name" value="Cyt_P450"/>
</dbReference>
<evidence type="ECO:0000256" key="8">
    <source>
        <dbReference type="ARBA" id="ARBA00023004"/>
    </source>
</evidence>
<dbReference type="GO" id="GO:0016787">
    <property type="term" value="F:hydrolase activity"/>
    <property type="evidence" value="ECO:0007669"/>
    <property type="project" value="UniProtKB-KW"/>
</dbReference>
<evidence type="ECO:0000313" key="16">
    <source>
        <dbReference type="Proteomes" id="UP000015530"/>
    </source>
</evidence>
<name>T0JZ91_COLGC</name>
<dbReference type="PROSITE" id="PS00122">
    <property type="entry name" value="CARBOXYLESTERASE_B_1"/>
    <property type="match status" value="2"/>
</dbReference>
<dbReference type="InterPro" id="IPR036396">
    <property type="entry name" value="Cyt_P450_sf"/>
</dbReference>
<keyword evidence="4 10" id="KW-0479">Metal-binding</keyword>